<feature type="domain" description="BON" evidence="3">
    <location>
        <begin position="148"/>
        <end position="215"/>
    </location>
</feature>
<feature type="domain" description="BON" evidence="3">
    <location>
        <begin position="2"/>
        <end position="70"/>
    </location>
</feature>
<feature type="coiled-coil region" evidence="2">
    <location>
        <begin position="149"/>
        <end position="176"/>
    </location>
</feature>
<comment type="caution">
    <text evidence="4">The sequence shown here is derived from an EMBL/GenBank/DDBJ whole genome shotgun (WGS) entry which is preliminary data.</text>
</comment>
<dbReference type="SMART" id="SM00749">
    <property type="entry name" value="BON"/>
    <property type="match status" value="3"/>
</dbReference>
<dbReference type="EMBL" id="BSNS01000020">
    <property type="protein sequence ID" value="GLQ56582.1"/>
    <property type="molecule type" value="Genomic_DNA"/>
</dbReference>
<keyword evidence="1" id="KW-0732">Signal</keyword>
<proteinExistence type="predicted"/>
<gene>
    <name evidence="4" type="ORF">GCM10010862_38410</name>
</gene>
<accession>A0ABQ5W915</accession>
<evidence type="ECO:0000256" key="2">
    <source>
        <dbReference type="SAM" id="Coils"/>
    </source>
</evidence>
<keyword evidence="2" id="KW-0175">Coiled coil</keyword>
<dbReference type="PANTHER" id="PTHR34606">
    <property type="entry name" value="BON DOMAIN-CONTAINING PROTEIN"/>
    <property type="match status" value="1"/>
</dbReference>
<dbReference type="Gene3D" id="3.30.1340.30">
    <property type="match status" value="3"/>
</dbReference>
<dbReference type="RefSeq" id="WP_284341975.1">
    <property type="nucleotide sequence ID" value="NZ_BSNS01000020.1"/>
</dbReference>
<feature type="domain" description="BON" evidence="3">
    <location>
        <begin position="77"/>
        <end position="145"/>
    </location>
</feature>
<dbReference type="InterPro" id="IPR051686">
    <property type="entry name" value="Lipoprotein_DolP"/>
</dbReference>
<sequence>MKDSILRQSIMDELEFEPYIDANDIGVAVEDGVVTLTGHVPNYGQKQAVERAVARIKGVRAIAQEMQVRPPGTPGVSDDEIAKHVVNTLRFSTLVPADKVHVRVQQGWVTLTGNLEWNYQKTAAADAVRDIRGVKGVDNSITLSRRPTSLDVKKHIEDALKRYAELEAEKIKVEVVGNTVTLRGTVRALSERSAAEDAAWATPGVHSVDDRLTVS</sequence>
<organism evidence="4 5">
    <name type="scientific">Devosia nitrariae</name>
    <dbReference type="NCBI Taxonomy" id="2071872"/>
    <lineage>
        <taxon>Bacteria</taxon>
        <taxon>Pseudomonadati</taxon>
        <taxon>Pseudomonadota</taxon>
        <taxon>Alphaproteobacteria</taxon>
        <taxon>Hyphomicrobiales</taxon>
        <taxon>Devosiaceae</taxon>
        <taxon>Devosia</taxon>
    </lineage>
</organism>
<reference evidence="5" key="1">
    <citation type="journal article" date="2019" name="Int. J. Syst. Evol. Microbiol.">
        <title>The Global Catalogue of Microorganisms (GCM) 10K type strain sequencing project: providing services to taxonomists for standard genome sequencing and annotation.</title>
        <authorList>
            <consortium name="The Broad Institute Genomics Platform"/>
            <consortium name="The Broad Institute Genome Sequencing Center for Infectious Disease"/>
            <person name="Wu L."/>
            <person name="Ma J."/>
        </authorList>
    </citation>
    <scope>NUCLEOTIDE SEQUENCE [LARGE SCALE GENOMIC DNA]</scope>
    <source>
        <strain evidence="5">NBRC 112416</strain>
    </source>
</reference>
<evidence type="ECO:0000313" key="5">
    <source>
        <dbReference type="Proteomes" id="UP001156691"/>
    </source>
</evidence>
<dbReference type="InterPro" id="IPR007055">
    <property type="entry name" value="BON_dom"/>
</dbReference>
<dbReference type="Proteomes" id="UP001156691">
    <property type="component" value="Unassembled WGS sequence"/>
</dbReference>
<evidence type="ECO:0000313" key="4">
    <source>
        <dbReference type="EMBL" id="GLQ56582.1"/>
    </source>
</evidence>
<protein>
    <submittedName>
        <fullName evidence="4">BON domain-containing protein</fullName>
    </submittedName>
</protein>
<dbReference type="Pfam" id="PF04972">
    <property type="entry name" value="BON"/>
    <property type="match status" value="3"/>
</dbReference>
<dbReference type="PANTHER" id="PTHR34606:SF4">
    <property type="entry name" value="OUTER MEMBRANE LIPOPROTEIN DOLP"/>
    <property type="match status" value="1"/>
</dbReference>
<evidence type="ECO:0000259" key="3">
    <source>
        <dbReference type="PROSITE" id="PS50914"/>
    </source>
</evidence>
<evidence type="ECO:0000256" key="1">
    <source>
        <dbReference type="ARBA" id="ARBA00022729"/>
    </source>
</evidence>
<name>A0ABQ5W915_9HYPH</name>
<dbReference type="InterPro" id="IPR014004">
    <property type="entry name" value="Transpt-assoc_nodulatn_dom_bac"/>
</dbReference>
<keyword evidence="5" id="KW-1185">Reference proteome</keyword>
<dbReference type="PROSITE" id="PS50914">
    <property type="entry name" value="BON"/>
    <property type="match status" value="3"/>
</dbReference>